<evidence type="ECO:0000256" key="1">
    <source>
        <dbReference type="SAM" id="Phobius"/>
    </source>
</evidence>
<evidence type="ECO:0000313" key="3">
    <source>
        <dbReference type="Proteomes" id="UP000748531"/>
    </source>
</evidence>
<accession>A0A8J4WPH1</accession>
<gene>
    <name evidence="2" type="ORF">PHET_08422</name>
</gene>
<feature type="transmembrane region" description="Helical" evidence="1">
    <location>
        <begin position="6"/>
        <end position="31"/>
    </location>
</feature>
<proteinExistence type="predicted"/>
<keyword evidence="3" id="KW-1185">Reference proteome</keyword>
<organism evidence="2 3">
    <name type="scientific">Paragonimus heterotremus</name>
    <dbReference type="NCBI Taxonomy" id="100268"/>
    <lineage>
        <taxon>Eukaryota</taxon>
        <taxon>Metazoa</taxon>
        <taxon>Spiralia</taxon>
        <taxon>Lophotrochozoa</taxon>
        <taxon>Platyhelminthes</taxon>
        <taxon>Trematoda</taxon>
        <taxon>Digenea</taxon>
        <taxon>Plagiorchiida</taxon>
        <taxon>Troglotremata</taxon>
        <taxon>Troglotrematidae</taxon>
        <taxon>Paragonimus</taxon>
    </lineage>
</organism>
<sequence length="82" mass="9555">MSETLTLLGLISLILNIIWFIGNLIEISLLVRTRRSRSAYLHLDIMQIAADLTNNLLNISTRFLRTSIPYMTMWNKVQFEDN</sequence>
<dbReference type="AlphaFoldDB" id="A0A8J4WPH1"/>
<keyword evidence="1" id="KW-1133">Transmembrane helix</keyword>
<evidence type="ECO:0000313" key="2">
    <source>
        <dbReference type="EMBL" id="KAF5398485.1"/>
    </source>
</evidence>
<dbReference type="OrthoDB" id="10372886at2759"/>
<keyword evidence="1" id="KW-0812">Transmembrane</keyword>
<reference evidence="2" key="1">
    <citation type="submission" date="2019-05" db="EMBL/GenBank/DDBJ databases">
        <title>Annotation for the trematode Paragonimus heterotremus.</title>
        <authorList>
            <person name="Choi Y.-J."/>
        </authorList>
    </citation>
    <scope>NUCLEOTIDE SEQUENCE</scope>
    <source>
        <strain evidence="2">LC</strain>
    </source>
</reference>
<comment type="caution">
    <text evidence="2">The sequence shown here is derived from an EMBL/GenBank/DDBJ whole genome shotgun (WGS) entry which is preliminary data.</text>
</comment>
<protein>
    <submittedName>
        <fullName evidence="2">Uncharacterized protein</fullName>
    </submittedName>
</protein>
<dbReference type="EMBL" id="LUCH01004953">
    <property type="protein sequence ID" value="KAF5398485.1"/>
    <property type="molecule type" value="Genomic_DNA"/>
</dbReference>
<dbReference type="Proteomes" id="UP000748531">
    <property type="component" value="Unassembled WGS sequence"/>
</dbReference>
<keyword evidence="1" id="KW-0472">Membrane</keyword>
<name>A0A8J4WPH1_9TREM</name>